<comment type="caution">
    <text evidence="2">The sequence shown here is derived from an EMBL/GenBank/DDBJ whole genome shotgun (WGS) entry which is preliminary data.</text>
</comment>
<reference evidence="2 3" key="1">
    <citation type="journal article" date="2019" name="Indoor Air">
        <title>Impacts of indoor surface finishes on bacterial viability.</title>
        <authorList>
            <person name="Hu J."/>
            <person name="Maamar S.B."/>
            <person name="Glawe A.J."/>
            <person name="Gottel N."/>
            <person name="Gilbert J.A."/>
            <person name="Hartmann E.M."/>
        </authorList>
    </citation>
    <scope>NUCLEOTIDE SEQUENCE [LARGE SCALE GENOMIC DNA]</scope>
    <source>
        <strain evidence="2 3">AF060A6</strain>
    </source>
</reference>
<evidence type="ECO:0000313" key="3">
    <source>
        <dbReference type="Proteomes" id="UP000306477"/>
    </source>
</evidence>
<proteinExistence type="predicted"/>
<keyword evidence="1" id="KW-1133">Transmembrane helix</keyword>
<sequence length="103" mass="11973">MIIHWISLLIVICFLAFSYYKRYSLKTRLSYLGALFILSLLMTLPILGFSVFTLIGLFFIEKIWVLLAAVFFIEAAINNDGRIVRFILAVVSIVIYLFIRKFI</sequence>
<evidence type="ECO:0000256" key="1">
    <source>
        <dbReference type="SAM" id="Phobius"/>
    </source>
</evidence>
<organism evidence="2 3">
    <name type="scientific">Bacillus timonensis</name>
    <dbReference type="NCBI Taxonomy" id="1033734"/>
    <lineage>
        <taxon>Bacteria</taxon>
        <taxon>Bacillati</taxon>
        <taxon>Bacillota</taxon>
        <taxon>Bacilli</taxon>
        <taxon>Bacillales</taxon>
        <taxon>Bacillaceae</taxon>
        <taxon>Bacillus</taxon>
    </lineage>
</organism>
<protein>
    <submittedName>
        <fullName evidence="2">Uncharacterized protein</fullName>
    </submittedName>
</protein>
<keyword evidence="1" id="KW-0472">Membrane</keyword>
<keyword evidence="3" id="KW-1185">Reference proteome</keyword>
<name>A0A4V3V7W5_9BACI</name>
<dbReference type="AlphaFoldDB" id="A0A4V3V7W5"/>
<dbReference type="Proteomes" id="UP000306477">
    <property type="component" value="Unassembled WGS sequence"/>
</dbReference>
<feature type="transmembrane region" description="Helical" evidence="1">
    <location>
        <begin position="54"/>
        <end position="77"/>
    </location>
</feature>
<dbReference type="EMBL" id="SLUB01000012">
    <property type="protein sequence ID" value="THE13013.1"/>
    <property type="molecule type" value="Genomic_DNA"/>
</dbReference>
<dbReference type="OrthoDB" id="2912578at2"/>
<keyword evidence="1" id="KW-0812">Transmembrane</keyword>
<feature type="transmembrane region" description="Helical" evidence="1">
    <location>
        <begin position="83"/>
        <end position="99"/>
    </location>
</feature>
<feature type="transmembrane region" description="Helical" evidence="1">
    <location>
        <begin position="28"/>
        <end position="47"/>
    </location>
</feature>
<dbReference type="RefSeq" id="WP_136379290.1">
    <property type="nucleotide sequence ID" value="NZ_SLUB01000012.1"/>
</dbReference>
<accession>A0A4V3V7W5</accession>
<evidence type="ECO:0000313" key="2">
    <source>
        <dbReference type="EMBL" id="THE13013.1"/>
    </source>
</evidence>
<gene>
    <name evidence="2" type="ORF">E1I69_09065</name>
</gene>